<dbReference type="EMBL" id="JAUTXU010000021">
    <property type="protein sequence ID" value="KAK3720556.1"/>
    <property type="molecule type" value="Genomic_DNA"/>
</dbReference>
<proteinExistence type="predicted"/>
<organism evidence="1 2">
    <name type="scientific">Vermiconidia calcicola</name>
    <dbReference type="NCBI Taxonomy" id="1690605"/>
    <lineage>
        <taxon>Eukaryota</taxon>
        <taxon>Fungi</taxon>
        <taxon>Dikarya</taxon>
        <taxon>Ascomycota</taxon>
        <taxon>Pezizomycotina</taxon>
        <taxon>Dothideomycetes</taxon>
        <taxon>Dothideomycetidae</taxon>
        <taxon>Mycosphaerellales</taxon>
        <taxon>Extremaceae</taxon>
        <taxon>Vermiconidia</taxon>
    </lineage>
</organism>
<accession>A0ACC3NPQ4</accession>
<evidence type="ECO:0000313" key="2">
    <source>
        <dbReference type="Proteomes" id="UP001281147"/>
    </source>
</evidence>
<evidence type="ECO:0000313" key="1">
    <source>
        <dbReference type="EMBL" id="KAK3720556.1"/>
    </source>
</evidence>
<comment type="caution">
    <text evidence="1">The sequence shown here is derived from an EMBL/GenBank/DDBJ whole genome shotgun (WGS) entry which is preliminary data.</text>
</comment>
<keyword evidence="2" id="KW-1185">Reference proteome</keyword>
<reference evidence="1" key="1">
    <citation type="submission" date="2023-07" db="EMBL/GenBank/DDBJ databases">
        <title>Black Yeasts Isolated from many extreme environments.</title>
        <authorList>
            <person name="Coleine C."/>
            <person name="Stajich J.E."/>
            <person name="Selbmann L."/>
        </authorList>
    </citation>
    <scope>NUCLEOTIDE SEQUENCE</scope>
    <source>
        <strain evidence="1">CCFEE 5714</strain>
    </source>
</reference>
<name>A0ACC3NPQ4_9PEZI</name>
<dbReference type="Proteomes" id="UP001281147">
    <property type="component" value="Unassembled WGS sequence"/>
</dbReference>
<sequence length="546" mass="62107">MDPDELRRCEAALSPYGERFETKVDEYLPLLELRRTKAGTIAVRQPFIHKRSKAWWQAQCSFRGLKATGKVDELQQRIRSRDTAQDVPIGKAQRDMQHRVDAEHARIAKAKEDDIWKTISNEQKAEMNAERLLREALLSEDGPQRTPMVLKIESRSTIHSACEKLSLEHVSIDAPPSFSKNSHRPLRWIVVGTDRTRVNHEVNAISHQAARERKEAKAAEEAQIQRKRAATLHAAQAKGSERGQWDITGEWEIACEALAEYSEGPASSLSLEIFMDRDKGHHKYCAEFDFGIIEGVMRINALGKTKHNAGRQTQYVWRGRETGEGEIQLGSDEASQSITFHGYGTSLKGSFKCDYLELVEFSGLKISESGGHSKSGAMAWDELDEDAHERARANRWRWFSTDYVAPLPFHNFRRGWICESYLRKEAQPHGSQSTHCCMRLSNNTPLLSTQLVESFHQRAQASAIEALSSSRIQHSPPCFLQLLHCFSQPWMRFKMHTSPLNFDVASFQAQARPKQNPRFTTHEFDLAMSIQSDPAQVTNVRVSNRS</sequence>
<protein>
    <submittedName>
        <fullName evidence="1">Uncharacterized protein</fullName>
    </submittedName>
</protein>
<gene>
    <name evidence="1" type="ORF">LTR37_003605</name>
</gene>